<dbReference type="GeneID" id="300407412"/>
<keyword evidence="2" id="KW-0645">Protease</keyword>
<accession>A0A4Y8WP81</accession>
<keyword evidence="2" id="KW-0482">Metalloprotease</keyword>
<evidence type="ECO:0000313" key="3">
    <source>
        <dbReference type="Proteomes" id="UP000297225"/>
    </source>
</evidence>
<keyword evidence="2" id="KW-0378">Hydrolase</keyword>
<dbReference type="GO" id="GO:0080120">
    <property type="term" value="P:CAAX-box protein maturation"/>
    <property type="evidence" value="ECO:0007669"/>
    <property type="project" value="UniProtKB-ARBA"/>
</dbReference>
<dbReference type="RefSeq" id="WP_134849836.1">
    <property type="nucleotide sequence ID" value="NZ_CP197400.1"/>
</dbReference>
<dbReference type="OrthoDB" id="1260290at2"/>
<sequence>MNKIFRWLTNVPALLFVSIFWAVGCLWNVSFNMLVRFSGIQLPSSQNLDPPQSVFDYAIVILITPLIETALFQALPYYLLSKIDFFRKRMWLIIMTTGLVFALLHFYSMVYVIFAFFPGILLVFGYHLRQGNHPLASIYTVHLLINATPLVYELIFTT</sequence>
<dbReference type="EMBL" id="SPNC01000165">
    <property type="protein sequence ID" value="TFH94197.1"/>
    <property type="molecule type" value="Genomic_DNA"/>
</dbReference>
<feature type="domain" description="CAAX prenyl protease 2/Lysostaphin resistance protein A-like" evidence="1">
    <location>
        <begin position="52"/>
        <end position="147"/>
    </location>
</feature>
<reference evidence="2 3" key="1">
    <citation type="submission" date="2019-03" db="EMBL/GenBank/DDBJ databases">
        <title>Porphyromonas levii Isolated from the Uterus of Dairy Cows.</title>
        <authorList>
            <person name="Francis A.M."/>
        </authorList>
    </citation>
    <scope>NUCLEOTIDE SEQUENCE [LARGE SCALE GENOMIC DNA]</scope>
    <source>
        <strain evidence="2 3">AF5678</strain>
    </source>
</reference>
<dbReference type="Proteomes" id="UP000297225">
    <property type="component" value="Unassembled WGS sequence"/>
</dbReference>
<evidence type="ECO:0000313" key="2">
    <source>
        <dbReference type="EMBL" id="TFH94197.1"/>
    </source>
</evidence>
<comment type="caution">
    <text evidence="2">The sequence shown here is derived from an EMBL/GenBank/DDBJ whole genome shotgun (WGS) entry which is preliminary data.</text>
</comment>
<dbReference type="PROSITE" id="PS51257">
    <property type="entry name" value="PROKAR_LIPOPROTEIN"/>
    <property type="match status" value="1"/>
</dbReference>
<dbReference type="GO" id="GO:0006508">
    <property type="term" value="P:proteolysis"/>
    <property type="evidence" value="ECO:0007669"/>
    <property type="project" value="UniProtKB-KW"/>
</dbReference>
<organism evidence="2 3">
    <name type="scientific">Porphyromonas levii</name>
    <dbReference type="NCBI Taxonomy" id="28114"/>
    <lineage>
        <taxon>Bacteria</taxon>
        <taxon>Pseudomonadati</taxon>
        <taxon>Bacteroidota</taxon>
        <taxon>Bacteroidia</taxon>
        <taxon>Bacteroidales</taxon>
        <taxon>Porphyromonadaceae</taxon>
        <taxon>Porphyromonas</taxon>
    </lineage>
</organism>
<keyword evidence="3" id="KW-1185">Reference proteome</keyword>
<dbReference type="InterPro" id="IPR003675">
    <property type="entry name" value="Rce1/LyrA-like_dom"/>
</dbReference>
<dbReference type="AlphaFoldDB" id="A0A4Y8WP81"/>
<dbReference type="Pfam" id="PF02517">
    <property type="entry name" value="Rce1-like"/>
    <property type="match status" value="1"/>
</dbReference>
<protein>
    <submittedName>
        <fullName evidence="2">CPBP family intramembrane metalloprotease</fullName>
    </submittedName>
</protein>
<evidence type="ECO:0000259" key="1">
    <source>
        <dbReference type="Pfam" id="PF02517"/>
    </source>
</evidence>
<dbReference type="GO" id="GO:0004175">
    <property type="term" value="F:endopeptidase activity"/>
    <property type="evidence" value="ECO:0007669"/>
    <property type="project" value="UniProtKB-ARBA"/>
</dbReference>
<name>A0A4Y8WP81_9PORP</name>
<dbReference type="GO" id="GO:0008237">
    <property type="term" value="F:metallopeptidase activity"/>
    <property type="evidence" value="ECO:0007669"/>
    <property type="project" value="UniProtKB-KW"/>
</dbReference>
<gene>
    <name evidence="2" type="ORF">E4P47_08565</name>
</gene>
<proteinExistence type="predicted"/>